<accession>A0A9N7CEJ5</accession>
<organism evidence="2 4">
    <name type="scientific">Komagataeibacter nataicola</name>
    <dbReference type="NCBI Taxonomy" id="265960"/>
    <lineage>
        <taxon>Bacteria</taxon>
        <taxon>Pseudomonadati</taxon>
        <taxon>Pseudomonadota</taxon>
        <taxon>Alphaproteobacteria</taxon>
        <taxon>Acetobacterales</taxon>
        <taxon>Acetobacteraceae</taxon>
        <taxon>Komagataeibacter</taxon>
    </lineage>
</organism>
<proteinExistence type="predicted"/>
<dbReference type="Proteomes" id="UP000189683">
    <property type="component" value="Chromosome"/>
</dbReference>
<evidence type="ECO:0000259" key="1">
    <source>
        <dbReference type="Pfam" id="PF22522"/>
    </source>
</evidence>
<name>A0A9N7CEJ5_9PROT</name>
<dbReference type="RefSeq" id="WP_078526244.1">
    <property type="nucleotide sequence ID" value="NZ_CP019875.1"/>
</dbReference>
<gene>
    <name evidence="2" type="ORF">B0W47_11735</name>
    <name evidence="3" type="ORF">CDI09_16625</name>
</gene>
<dbReference type="OrthoDB" id="7221045at2"/>
<reference evidence="4" key="1">
    <citation type="submission" date="2017-02" db="EMBL/GenBank/DDBJ databases">
        <title>zhang.</title>
        <authorList>
            <person name="Zhang H."/>
        </authorList>
    </citation>
    <scope>NUCLEOTIDE SEQUENCE [LARGE SCALE GENOMIC DNA]</scope>
    <source>
        <strain evidence="4">RZS01</strain>
    </source>
</reference>
<dbReference type="EMBL" id="CP019875">
    <property type="protein sequence ID" value="AQU88029.1"/>
    <property type="molecule type" value="Genomic_DNA"/>
</dbReference>
<evidence type="ECO:0000313" key="5">
    <source>
        <dbReference type="Proteomes" id="UP000247512"/>
    </source>
</evidence>
<reference evidence="3 5" key="3">
    <citation type="submission" date="2017-06" db="EMBL/GenBank/DDBJ databases">
        <title>A draft genome sequence of Komagataeibacter nataicola LMG 1536.</title>
        <authorList>
            <person name="Skraban J."/>
            <person name="Cleenwerck I."/>
            <person name="Vandamme P."/>
            <person name="Trcek J."/>
        </authorList>
    </citation>
    <scope>NUCLEOTIDE SEQUENCE [LARGE SCALE GENOMIC DNA]</scope>
    <source>
        <strain evidence="3 5">LMG 1536</strain>
    </source>
</reference>
<dbReference type="AlphaFoldDB" id="A0A9N7CEJ5"/>
<feature type="domain" description="DUF6998" evidence="1">
    <location>
        <begin position="12"/>
        <end position="100"/>
    </location>
</feature>
<protein>
    <recommendedName>
        <fullName evidence="1">DUF6998 domain-containing protein</fullName>
    </recommendedName>
</protein>
<evidence type="ECO:0000313" key="3">
    <source>
        <dbReference type="EMBL" id="PYD64901.1"/>
    </source>
</evidence>
<evidence type="ECO:0000313" key="4">
    <source>
        <dbReference type="Proteomes" id="UP000189683"/>
    </source>
</evidence>
<keyword evidence="5" id="KW-1185">Reference proteome</keyword>
<reference evidence="2" key="2">
    <citation type="submission" date="2017-02" db="EMBL/GenBank/DDBJ databases">
        <authorList>
            <person name="Zhang H."/>
        </authorList>
    </citation>
    <scope>NUCLEOTIDE SEQUENCE</scope>
    <source>
        <strain evidence="2">RZS01</strain>
    </source>
</reference>
<dbReference type="Pfam" id="PF22522">
    <property type="entry name" value="DUF6998"/>
    <property type="match status" value="1"/>
</dbReference>
<sequence length="233" mass="26190">MALSQIQIIRSLGDALTWLEKEIQWGVNPAELRHLTGRIGELYVAMKTRGQMAPEVNQKGYDVVSAEGEQISVKTVTSTQHIRFNKNTFDVVHRVVVLRLNFDDDDISIEEVADMSASDFLPLCREAEEVYIYSPRQQKAVVPIGDQKAVREVSYGPYRVIEYESGTIQVEKEGVPARITKPALRELATSLGVSLLNNTGNKRNTRQLGSEVISAIEALEKPHDKRNHHIIIK</sequence>
<dbReference type="EMBL" id="NIRT01000058">
    <property type="protein sequence ID" value="PYD64901.1"/>
    <property type="molecule type" value="Genomic_DNA"/>
</dbReference>
<dbReference type="InterPro" id="IPR054267">
    <property type="entry name" value="DUF6998"/>
</dbReference>
<dbReference type="KEGG" id="kna:B0W47_11735"/>
<evidence type="ECO:0000313" key="2">
    <source>
        <dbReference type="EMBL" id="AQU88029.1"/>
    </source>
</evidence>
<dbReference type="Proteomes" id="UP000247512">
    <property type="component" value="Unassembled WGS sequence"/>
</dbReference>